<dbReference type="SUPFAM" id="SSF81324">
    <property type="entry name" value="Voltage-gated potassium channels"/>
    <property type="match status" value="1"/>
</dbReference>
<keyword evidence="7" id="KW-0407">Ion channel</keyword>
<feature type="domain" description="Potassium channel" evidence="10">
    <location>
        <begin position="30"/>
        <end position="105"/>
    </location>
</feature>
<dbReference type="EMBL" id="VIWU01000001">
    <property type="protein sequence ID" value="TWF75159.1"/>
    <property type="molecule type" value="Genomic_DNA"/>
</dbReference>
<evidence type="ECO:0000313" key="11">
    <source>
        <dbReference type="EMBL" id="TWF75159.1"/>
    </source>
</evidence>
<name>A0A561SJY3_9PSEU</name>
<comment type="subcellular location">
    <subcellularLocation>
        <location evidence="1">Membrane</location>
        <topology evidence="1">Multi-pass membrane protein</topology>
    </subcellularLocation>
</comment>
<dbReference type="GO" id="GO:0001508">
    <property type="term" value="P:action potential"/>
    <property type="evidence" value="ECO:0007669"/>
    <property type="project" value="TreeGrafter"/>
</dbReference>
<keyword evidence="2" id="KW-0813">Transport</keyword>
<dbReference type="InterPro" id="IPR028325">
    <property type="entry name" value="VG_K_chnl"/>
</dbReference>
<keyword evidence="6 9" id="KW-0472">Membrane</keyword>
<accession>A0A561SJY3</accession>
<evidence type="ECO:0000256" key="9">
    <source>
        <dbReference type="SAM" id="Phobius"/>
    </source>
</evidence>
<evidence type="ECO:0000256" key="2">
    <source>
        <dbReference type="ARBA" id="ARBA00022448"/>
    </source>
</evidence>
<evidence type="ECO:0000256" key="4">
    <source>
        <dbReference type="ARBA" id="ARBA00022989"/>
    </source>
</evidence>
<feature type="transmembrane region" description="Helical" evidence="9">
    <location>
        <begin position="20"/>
        <end position="42"/>
    </location>
</feature>
<dbReference type="Proteomes" id="UP000321261">
    <property type="component" value="Unassembled WGS sequence"/>
</dbReference>
<dbReference type="InterPro" id="IPR013099">
    <property type="entry name" value="K_chnl_dom"/>
</dbReference>
<dbReference type="Gene3D" id="1.20.5.110">
    <property type="match status" value="1"/>
</dbReference>
<sequence>MTDTVTRKERSTTAATACRISALVTLVAATAILLGGSALWLIEREEPRRTVGSWGDALWWAVTTLTTVGYGDHIPVTTAGRLIAVALMAVGVAVLGGVAAVVALVVAHAVAAAEERALEAETEAVEHRIEARLDALDARLDRIEQDLRLVAERRADTRGIDDRPINRLS</sequence>
<evidence type="ECO:0000256" key="5">
    <source>
        <dbReference type="ARBA" id="ARBA00023065"/>
    </source>
</evidence>
<dbReference type="GO" id="GO:0008076">
    <property type="term" value="C:voltage-gated potassium channel complex"/>
    <property type="evidence" value="ECO:0007669"/>
    <property type="project" value="InterPro"/>
</dbReference>
<evidence type="ECO:0000256" key="1">
    <source>
        <dbReference type="ARBA" id="ARBA00004141"/>
    </source>
</evidence>
<evidence type="ECO:0000313" key="12">
    <source>
        <dbReference type="Proteomes" id="UP000321261"/>
    </source>
</evidence>
<dbReference type="Pfam" id="PF07885">
    <property type="entry name" value="Ion_trans_2"/>
    <property type="match status" value="1"/>
</dbReference>
<dbReference type="AlphaFoldDB" id="A0A561SJY3"/>
<dbReference type="PANTHER" id="PTHR11537">
    <property type="entry name" value="VOLTAGE-GATED POTASSIUM CHANNEL"/>
    <property type="match status" value="1"/>
</dbReference>
<organism evidence="11 12">
    <name type="scientific">Pseudonocardia hierapolitana</name>
    <dbReference type="NCBI Taxonomy" id="1128676"/>
    <lineage>
        <taxon>Bacteria</taxon>
        <taxon>Bacillati</taxon>
        <taxon>Actinomycetota</taxon>
        <taxon>Actinomycetes</taxon>
        <taxon>Pseudonocardiales</taxon>
        <taxon>Pseudonocardiaceae</taxon>
        <taxon>Pseudonocardia</taxon>
    </lineage>
</organism>
<keyword evidence="5" id="KW-0406">Ion transport</keyword>
<keyword evidence="12" id="KW-1185">Reference proteome</keyword>
<evidence type="ECO:0000256" key="8">
    <source>
        <dbReference type="SAM" id="Coils"/>
    </source>
</evidence>
<feature type="coiled-coil region" evidence="8">
    <location>
        <begin position="110"/>
        <end position="153"/>
    </location>
</feature>
<reference evidence="11 12" key="1">
    <citation type="submission" date="2019-06" db="EMBL/GenBank/DDBJ databases">
        <title>Sequencing the genomes of 1000 actinobacteria strains.</title>
        <authorList>
            <person name="Klenk H.-P."/>
        </authorList>
    </citation>
    <scope>NUCLEOTIDE SEQUENCE [LARGE SCALE GENOMIC DNA]</scope>
    <source>
        <strain evidence="11 12">DSM 45671</strain>
    </source>
</reference>
<proteinExistence type="predicted"/>
<dbReference type="GO" id="GO:0005249">
    <property type="term" value="F:voltage-gated potassium channel activity"/>
    <property type="evidence" value="ECO:0007669"/>
    <property type="project" value="InterPro"/>
</dbReference>
<evidence type="ECO:0000256" key="6">
    <source>
        <dbReference type="ARBA" id="ARBA00023136"/>
    </source>
</evidence>
<keyword evidence="4 9" id="KW-1133">Transmembrane helix</keyword>
<evidence type="ECO:0000256" key="7">
    <source>
        <dbReference type="ARBA" id="ARBA00023303"/>
    </source>
</evidence>
<dbReference type="RefSeq" id="WP_212612338.1">
    <property type="nucleotide sequence ID" value="NZ_VIWU01000001.1"/>
</dbReference>
<comment type="caution">
    <text evidence="11">The sequence shown here is derived from an EMBL/GenBank/DDBJ whole genome shotgun (WGS) entry which is preliminary data.</text>
</comment>
<feature type="transmembrane region" description="Helical" evidence="9">
    <location>
        <begin position="83"/>
        <end position="107"/>
    </location>
</feature>
<keyword evidence="8" id="KW-0175">Coiled coil</keyword>
<keyword evidence="3 9" id="KW-0812">Transmembrane</keyword>
<evidence type="ECO:0000259" key="10">
    <source>
        <dbReference type="Pfam" id="PF07885"/>
    </source>
</evidence>
<gene>
    <name evidence="11" type="ORF">FHX44_111043</name>
</gene>
<protein>
    <submittedName>
        <fullName evidence="11">Ion channel</fullName>
    </submittedName>
</protein>
<evidence type="ECO:0000256" key="3">
    <source>
        <dbReference type="ARBA" id="ARBA00022692"/>
    </source>
</evidence>
<dbReference type="PRINTS" id="PR00169">
    <property type="entry name" value="KCHANNEL"/>
</dbReference>
<dbReference type="PANTHER" id="PTHR11537:SF254">
    <property type="entry name" value="POTASSIUM VOLTAGE-GATED CHANNEL PROTEIN SHAB"/>
    <property type="match status" value="1"/>
</dbReference>
<dbReference type="Gene3D" id="1.10.287.70">
    <property type="match status" value="1"/>
</dbReference>